<sequence>MSLRNKGLLYCGVQPCDTINQPNSFKKAQVTMKSLSLCFVLSLLVSIEGVGQNQTNDVALNINKIPFHSIKIHGDGNYIIQYHPIAAITMDARVRNFVELNHQDGTLAIRLKDNIPQPLLKHKAILLELPDLQKLEIIGDGDVRLQECLGKSSLTMHKFGNGDLIGKVIAEVLLVGINGEGIHDLSIHAKEARLVQKGVSEVTMKTEGGYTIIEKYGTGRLQLNSKVEKVQVIVQDEGTIDLDLEAKEAGLRLANEANLSGKMKAMELTLNKSKEGDVQLSGEVEQMNLQVSGEGHVNLEGLKVNHCLLHKKGSGNLKMYILQTLSMEIKGKGSVHYLGNPQVSKLLVHQE</sequence>
<name>A0ABP9D7G9_9BACT</name>
<keyword evidence="3" id="KW-1185">Reference proteome</keyword>
<organism evidence="2 3">
    <name type="scientific">Algivirga pacifica</name>
    <dbReference type="NCBI Taxonomy" id="1162670"/>
    <lineage>
        <taxon>Bacteria</taxon>
        <taxon>Pseudomonadati</taxon>
        <taxon>Bacteroidota</taxon>
        <taxon>Cytophagia</taxon>
        <taxon>Cytophagales</taxon>
        <taxon>Flammeovirgaceae</taxon>
        <taxon>Algivirga</taxon>
    </lineage>
</organism>
<gene>
    <name evidence="2" type="ORF">GCM10023331_09560</name>
</gene>
<protein>
    <recommendedName>
        <fullName evidence="1">Putative auto-transporter adhesin head GIN domain-containing protein</fullName>
    </recommendedName>
</protein>
<feature type="domain" description="Putative auto-transporter adhesin head GIN" evidence="1">
    <location>
        <begin position="88"/>
        <end position="241"/>
    </location>
</feature>
<proteinExistence type="predicted"/>
<dbReference type="EMBL" id="BAABJX010000017">
    <property type="protein sequence ID" value="GAA4826928.1"/>
    <property type="molecule type" value="Genomic_DNA"/>
</dbReference>
<evidence type="ECO:0000259" key="1">
    <source>
        <dbReference type="Pfam" id="PF10988"/>
    </source>
</evidence>
<dbReference type="Gene3D" id="2.160.20.120">
    <property type="match status" value="2"/>
</dbReference>
<dbReference type="Pfam" id="PF10988">
    <property type="entry name" value="DUF2807"/>
    <property type="match status" value="2"/>
</dbReference>
<dbReference type="Proteomes" id="UP001500298">
    <property type="component" value="Unassembled WGS sequence"/>
</dbReference>
<evidence type="ECO:0000313" key="2">
    <source>
        <dbReference type="EMBL" id="GAA4826928.1"/>
    </source>
</evidence>
<comment type="caution">
    <text evidence="2">The sequence shown here is derived from an EMBL/GenBank/DDBJ whole genome shotgun (WGS) entry which is preliminary data.</text>
</comment>
<feature type="domain" description="Putative auto-transporter adhesin head GIN" evidence="1">
    <location>
        <begin position="243"/>
        <end position="341"/>
    </location>
</feature>
<accession>A0ABP9D7G9</accession>
<dbReference type="InterPro" id="IPR021255">
    <property type="entry name" value="DUF2807"/>
</dbReference>
<evidence type="ECO:0000313" key="3">
    <source>
        <dbReference type="Proteomes" id="UP001500298"/>
    </source>
</evidence>
<reference evidence="3" key="1">
    <citation type="journal article" date="2019" name="Int. J. Syst. Evol. Microbiol.">
        <title>The Global Catalogue of Microorganisms (GCM) 10K type strain sequencing project: providing services to taxonomists for standard genome sequencing and annotation.</title>
        <authorList>
            <consortium name="The Broad Institute Genomics Platform"/>
            <consortium name="The Broad Institute Genome Sequencing Center for Infectious Disease"/>
            <person name="Wu L."/>
            <person name="Ma J."/>
        </authorList>
    </citation>
    <scope>NUCLEOTIDE SEQUENCE [LARGE SCALE GENOMIC DNA]</scope>
    <source>
        <strain evidence="3">JCM 18326</strain>
    </source>
</reference>